<organism evidence="3 4">
    <name type="scientific">Spodoptera littoralis</name>
    <name type="common">Egyptian cotton leafworm</name>
    <dbReference type="NCBI Taxonomy" id="7109"/>
    <lineage>
        <taxon>Eukaryota</taxon>
        <taxon>Metazoa</taxon>
        <taxon>Ecdysozoa</taxon>
        <taxon>Arthropoda</taxon>
        <taxon>Hexapoda</taxon>
        <taxon>Insecta</taxon>
        <taxon>Pterygota</taxon>
        <taxon>Neoptera</taxon>
        <taxon>Endopterygota</taxon>
        <taxon>Lepidoptera</taxon>
        <taxon>Glossata</taxon>
        <taxon>Ditrysia</taxon>
        <taxon>Noctuoidea</taxon>
        <taxon>Noctuidae</taxon>
        <taxon>Amphipyrinae</taxon>
        <taxon>Spodoptera</taxon>
    </lineage>
</organism>
<proteinExistence type="predicted"/>
<gene>
    <name evidence="3" type="ORF">SPLIT_LOCUS1623</name>
</gene>
<feature type="chain" id="PRO_5040380907" description="Transposase" evidence="2">
    <location>
        <begin position="16"/>
        <end position="247"/>
    </location>
</feature>
<dbReference type="Proteomes" id="UP001153321">
    <property type="component" value="Chromosome 13"/>
</dbReference>
<evidence type="ECO:0000256" key="2">
    <source>
        <dbReference type="SAM" id="SignalP"/>
    </source>
</evidence>
<reference evidence="3" key="1">
    <citation type="submission" date="2022-02" db="EMBL/GenBank/DDBJ databases">
        <authorList>
            <person name="King R."/>
        </authorList>
    </citation>
    <scope>NUCLEOTIDE SEQUENCE</scope>
</reference>
<feature type="compositionally biased region" description="Acidic residues" evidence="1">
    <location>
        <begin position="31"/>
        <end position="40"/>
    </location>
</feature>
<keyword evidence="2" id="KW-0732">Signal</keyword>
<keyword evidence="4" id="KW-1185">Reference proteome</keyword>
<dbReference type="GO" id="GO:0003676">
    <property type="term" value="F:nucleic acid binding"/>
    <property type="evidence" value="ECO:0007669"/>
    <property type="project" value="InterPro"/>
</dbReference>
<dbReference type="EMBL" id="LR824544">
    <property type="protein sequence ID" value="CAD0224737.1"/>
    <property type="molecule type" value="Genomic_DNA"/>
</dbReference>
<dbReference type="PANTHER" id="PTHR46068:SF1">
    <property type="entry name" value="TRANSPOSASE IS30-LIKE HTH DOMAIN-CONTAINING PROTEIN"/>
    <property type="match status" value="1"/>
</dbReference>
<sequence length="247" mass="28381">MRSALLALLVSAALAARESSTTNASAVAEEREAEQEDESDSAPFMKKLALQTNISRVSVNRILKYDLKDKAYSRRKVHFLNDRLRQLRRERCPILLRRHDARKILFTDEKIFTVEEKFNRQNNKVYAKSSKDVPPSARNVSRTHHPASVMVWWGVSYEGVTQLHFCQQGVKVKAKNYQSDILETVVKPLSNTLFHNKYWVFQQDSAPSHKAKTTQAWLKENVPAFIAANEWPSSSPDLNPLDYFSMD</sequence>
<dbReference type="Gene3D" id="3.30.420.10">
    <property type="entry name" value="Ribonuclease H-like superfamily/Ribonuclease H"/>
    <property type="match status" value="1"/>
</dbReference>
<evidence type="ECO:0000313" key="3">
    <source>
        <dbReference type="EMBL" id="CAD0224737.1"/>
    </source>
</evidence>
<feature type="region of interest" description="Disordered" evidence="1">
    <location>
        <begin position="21"/>
        <end position="41"/>
    </location>
</feature>
<dbReference type="AlphaFoldDB" id="A0A9N8Q260"/>
<evidence type="ECO:0008006" key="5">
    <source>
        <dbReference type="Google" id="ProtNLM"/>
    </source>
</evidence>
<evidence type="ECO:0000313" key="4">
    <source>
        <dbReference type="Proteomes" id="UP001153321"/>
    </source>
</evidence>
<accession>A0A9N8Q260</accession>
<dbReference type="InterPro" id="IPR036397">
    <property type="entry name" value="RNaseH_sf"/>
</dbReference>
<evidence type="ECO:0000256" key="1">
    <source>
        <dbReference type="SAM" id="MobiDB-lite"/>
    </source>
</evidence>
<feature type="signal peptide" evidence="2">
    <location>
        <begin position="1"/>
        <end position="15"/>
    </location>
</feature>
<dbReference type="PANTHER" id="PTHR46068">
    <property type="entry name" value="PROTEIN CBG27172"/>
    <property type="match status" value="1"/>
</dbReference>
<name>A0A9N8Q260_SPOLI</name>
<protein>
    <recommendedName>
        <fullName evidence="5">Transposase</fullName>
    </recommendedName>
</protein>